<feature type="domain" description="ABC transporter" evidence="6">
    <location>
        <begin position="22"/>
        <end position="260"/>
    </location>
</feature>
<protein>
    <submittedName>
        <fullName evidence="7">Nitrate ABC transporter ATP-binding protein</fullName>
    </submittedName>
</protein>
<evidence type="ECO:0000259" key="6">
    <source>
        <dbReference type="PROSITE" id="PS50893"/>
    </source>
</evidence>
<proteinExistence type="inferred from homology"/>
<dbReference type="RefSeq" id="WP_106456450.1">
    <property type="nucleotide sequence ID" value="NZ_PXOH01000007.1"/>
</dbReference>
<dbReference type="InterPro" id="IPR027417">
    <property type="entry name" value="P-loop_NTPase"/>
</dbReference>
<dbReference type="GO" id="GO:0016887">
    <property type="term" value="F:ATP hydrolysis activity"/>
    <property type="evidence" value="ECO:0007669"/>
    <property type="project" value="InterPro"/>
</dbReference>
<reference evidence="7 8" key="1">
    <citation type="submission" date="2018-03" db="EMBL/GenBank/DDBJ databases">
        <title>The ancient ancestry and fast evolution of plastids.</title>
        <authorList>
            <person name="Moore K.R."/>
            <person name="Magnabosco C."/>
            <person name="Momper L."/>
            <person name="Gold D.A."/>
            <person name="Bosak T."/>
            <person name="Fournier G.P."/>
        </authorList>
    </citation>
    <scope>NUCLEOTIDE SEQUENCE [LARGE SCALE GENOMIC DNA]</scope>
    <source>
        <strain evidence="7 8">CCALA 016</strain>
    </source>
</reference>
<name>A0A2T1LYV3_9CHRO</name>
<dbReference type="OrthoDB" id="450403at2"/>
<dbReference type="GO" id="GO:0005524">
    <property type="term" value="F:ATP binding"/>
    <property type="evidence" value="ECO:0007669"/>
    <property type="project" value="UniProtKB-KW"/>
</dbReference>
<evidence type="ECO:0000256" key="5">
    <source>
        <dbReference type="ARBA" id="ARBA00022840"/>
    </source>
</evidence>
<comment type="similarity">
    <text evidence="2">Belongs to the ABC transporter superfamily. Nitrate/nitrite/cyanate uptake transporter (NitT) (TC 3.A.1.16) family.</text>
</comment>
<dbReference type="EMBL" id="PXOH01000007">
    <property type="protein sequence ID" value="PSF37584.1"/>
    <property type="molecule type" value="Genomic_DNA"/>
</dbReference>
<comment type="subcellular location">
    <subcellularLocation>
        <location evidence="1">Cell inner membrane</location>
        <topology evidence="1">Peripheral membrane protein</topology>
    </subcellularLocation>
</comment>
<dbReference type="Proteomes" id="UP000239001">
    <property type="component" value="Unassembled WGS sequence"/>
</dbReference>
<keyword evidence="3" id="KW-0813">Transport</keyword>
<evidence type="ECO:0000313" key="7">
    <source>
        <dbReference type="EMBL" id="PSF37584.1"/>
    </source>
</evidence>
<evidence type="ECO:0000256" key="4">
    <source>
        <dbReference type="ARBA" id="ARBA00022741"/>
    </source>
</evidence>
<comment type="caution">
    <text evidence="7">The sequence shown here is derived from an EMBL/GenBank/DDBJ whole genome shotgun (WGS) entry which is preliminary data.</text>
</comment>
<accession>A0A2T1LYV3</accession>
<keyword evidence="4" id="KW-0547">Nucleotide-binding</keyword>
<evidence type="ECO:0000313" key="8">
    <source>
        <dbReference type="Proteomes" id="UP000239001"/>
    </source>
</evidence>
<evidence type="ECO:0000256" key="2">
    <source>
        <dbReference type="ARBA" id="ARBA00009440"/>
    </source>
</evidence>
<gene>
    <name evidence="7" type="ORF">C7H19_08470</name>
</gene>
<dbReference type="PROSITE" id="PS50893">
    <property type="entry name" value="ABC_TRANSPORTER_2"/>
    <property type="match status" value="1"/>
</dbReference>
<evidence type="ECO:0000256" key="3">
    <source>
        <dbReference type="ARBA" id="ARBA00022448"/>
    </source>
</evidence>
<dbReference type="SUPFAM" id="SSF52540">
    <property type="entry name" value="P-loop containing nucleoside triphosphate hydrolases"/>
    <property type="match status" value="1"/>
</dbReference>
<sequence length="275" mass="31567">MVNPLSEISSSNTTPIDETTLLEFDQVGLEYPFEGSMRRIIQEISLSIRAGEFVSFVGPSGCGKTSILRMVSGLSPAPLGEIRYRGQKITKPMKNIGIAFQNPVMLPWRNTLDNVLLPLEVVQPYKQDFGRRKAEFVKMAQDLLTTVRLQDFQKQYPWQLSGGMRQRSSLCRALIHQPEILLLDEPFGALDAFTREEMWVMLQALWMKAKCVSILITHDLREAVFLSDTVYVMSSRPSSIIYKVKIDLPRPRTLDMELSDDFNHYFSNIRRHIQH</sequence>
<organism evidence="7 8">
    <name type="scientific">Aphanothece hegewaldii CCALA 016</name>
    <dbReference type="NCBI Taxonomy" id="2107694"/>
    <lineage>
        <taxon>Bacteria</taxon>
        <taxon>Bacillati</taxon>
        <taxon>Cyanobacteriota</taxon>
        <taxon>Cyanophyceae</taxon>
        <taxon>Oscillatoriophycideae</taxon>
        <taxon>Chroococcales</taxon>
        <taxon>Aphanothecaceae</taxon>
        <taxon>Aphanothece</taxon>
    </lineage>
</organism>
<dbReference type="AlphaFoldDB" id="A0A2T1LYV3"/>
<dbReference type="InterPro" id="IPR050166">
    <property type="entry name" value="ABC_transporter_ATP-bind"/>
</dbReference>
<dbReference type="CDD" id="cd03293">
    <property type="entry name" value="ABC_NrtD_SsuB_transporters"/>
    <property type="match status" value="1"/>
</dbReference>
<keyword evidence="5 7" id="KW-0067">ATP-binding</keyword>
<dbReference type="Pfam" id="PF00005">
    <property type="entry name" value="ABC_tran"/>
    <property type="match status" value="1"/>
</dbReference>
<dbReference type="PANTHER" id="PTHR42788:SF13">
    <property type="entry name" value="ALIPHATIC SULFONATES IMPORT ATP-BINDING PROTEIN SSUB"/>
    <property type="match status" value="1"/>
</dbReference>
<dbReference type="InterPro" id="IPR003439">
    <property type="entry name" value="ABC_transporter-like_ATP-bd"/>
</dbReference>
<dbReference type="GO" id="GO:0005886">
    <property type="term" value="C:plasma membrane"/>
    <property type="evidence" value="ECO:0007669"/>
    <property type="project" value="UniProtKB-SubCell"/>
</dbReference>
<evidence type="ECO:0000256" key="1">
    <source>
        <dbReference type="ARBA" id="ARBA00004417"/>
    </source>
</evidence>
<dbReference type="SMART" id="SM00382">
    <property type="entry name" value="AAA"/>
    <property type="match status" value="1"/>
</dbReference>
<reference evidence="7 8" key="2">
    <citation type="submission" date="2018-03" db="EMBL/GenBank/DDBJ databases">
        <authorList>
            <person name="Keele B.F."/>
        </authorList>
    </citation>
    <scope>NUCLEOTIDE SEQUENCE [LARGE SCALE GENOMIC DNA]</scope>
    <source>
        <strain evidence="7 8">CCALA 016</strain>
    </source>
</reference>
<dbReference type="InterPro" id="IPR003593">
    <property type="entry name" value="AAA+_ATPase"/>
</dbReference>
<dbReference type="PANTHER" id="PTHR42788">
    <property type="entry name" value="TAURINE IMPORT ATP-BINDING PROTEIN-RELATED"/>
    <property type="match status" value="1"/>
</dbReference>
<dbReference type="Gene3D" id="3.40.50.300">
    <property type="entry name" value="P-loop containing nucleotide triphosphate hydrolases"/>
    <property type="match status" value="1"/>
</dbReference>
<keyword evidence="8" id="KW-1185">Reference proteome</keyword>